<keyword evidence="8" id="KW-0501">Molybdenum cofactor biosynthesis</keyword>
<evidence type="ECO:0000256" key="6">
    <source>
        <dbReference type="ARBA" id="ARBA00022723"/>
    </source>
</evidence>
<proteinExistence type="predicted"/>
<protein>
    <recommendedName>
        <fullName evidence="3">molybdopterin molybdotransferase</fullName>
        <ecNumber evidence="3">2.10.1.1</ecNumber>
    </recommendedName>
</protein>
<comment type="cofactor">
    <cofactor evidence="1">
        <name>Mg(2+)</name>
        <dbReference type="ChEBI" id="CHEBI:18420"/>
    </cofactor>
</comment>
<dbReference type="FunFam" id="3.40.980.10:FF:000004">
    <property type="entry name" value="Molybdopterin molybdenumtransferase"/>
    <property type="match status" value="1"/>
</dbReference>
<gene>
    <name evidence="11" type="ORF">A45J_2317</name>
</gene>
<dbReference type="PANTHER" id="PTHR10192:SF5">
    <property type="entry name" value="GEPHYRIN"/>
    <property type="match status" value="1"/>
</dbReference>
<evidence type="ECO:0000259" key="10">
    <source>
        <dbReference type="SMART" id="SM00852"/>
    </source>
</evidence>
<dbReference type="SUPFAM" id="SSF63882">
    <property type="entry name" value="MoeA N-terminal region -like"/>
    <property type="match status" value="1"/>
</dbReference>
<dbReference type="EMBL" id="BLAB01000001">
    <property type="protein sequence ID" value="GER94553.1"/>
    <property type="molecule type" value="Genomic_DNA"/>
</dbReference>
<comment type="catalytic activity">
    <reaction evidence="9">
        <text>adenylyl-molybdopterin + molybdate = Mo-molybdopterin + AMP + H(+)</text>
        <dbReference type="Rhea" id="RHEA:35047"/>
        <dbReference type="ChEBI" id="CHEBI:15378"/>
        <dbReference type="ChEBI" id="CHEBI:36264"/>
        <dbReference type="ChEBI" id="CHEBI:62727"/>
        <dbReference type="ChEBI" id="CHEBI:71302"/>
        <dbReference type="ChEBI" id="CHEBI:456215"/>
        <dbReference type="EC" id="2.10.1.1"/>
    </reaction>
</comment>
<comment type="pathway">
    <text evidence="2">Cofactor biosynthesis; molybdopterin biosynthesis.</text>
</comment>
<keyword evidence="4" id="KW-0500">Molybdenum</keyword>
<keyword evidence="7" id="KW-0460">Magnesium</keyword>
<dbReference type="InterPro" id="IPR036688">
    <property type="entry name" value="MoeA_C_domain_IV_sf"/>
</dbReference>
<dbReference type="SMART" id="SM00852">
    <property type="entry name" value="MoCF_biosynth"/>
    <property type="match status" value="1"/>
</dbReference>
<sequence>MFNKTYLLPGEALKYLLSSITDKDITIERLRIEECYNRIIANDITAPEDLPQFSRSTVDGYALNSRDTFGAKENSPAYITVKNEIFMGIAPDFKLNALEAAKIPTGGMLPEGADAVLMLEHVQMISEDMIEIMRSVSPNENVIQKGEDIKKGETILTKGRKLMAQDIGALAGLGITEIDVFKKPIVSIISTGDEIVPASSPLKLGQVRDINSFTLAGLISEHGGIPVKKGIFKDDYDTIKNAIKEAIHDSDMVLISGGTSAGTKDMTAQIINDIAGIYGSAGVLFHGVSLKPGKPTIGGIIKNKPVLGLPGHPAATVVCFDIFIRPVIEKLSGLNSERKFIKSIIAKMAKNIASAAGREDHIRVYLEERDGEILAIPVLGKSGLITTLVKADGIVIIPQNKLGLDAGERVIVRLF</sequence>
<dbReference type="SUPFAM" id="SSF63867">
    <property type="entry name" value="MoeA C-terminal domain-like"/>
    <property type="match status" value="1"/>
</dbReference>
<dbReference type="GO" id="GO:0006777">
    <property type="term" value="P:Mo-molybdopterin cofactor biosynthetic process"/>
    <property type="evidence" value="ECO:0007669"/>
    <property type="project" value="UniProtKB-KW"/>
</dbReference>
<dbReference type="Gene3D" id="3.90.105.10">
    <property type="entry name" value="Molybdopterin biosynthesis moea protein, domain 2"/>
    <property type="match status" value="1"/>
</dbReference>
<dbReference type="CDD" id="cd00887">
    <property type="entry name" value="MoeA"/>
    <property type="match status" value="1"/>
</dbReference>
<dbReference type="InterPro" id="IPR001453">
    <property type="entry name" value="MoaB/Mog_dom"/>
</dbReference>
<dbReference type="UniPathway" id="UPA00344"/>
<comment type="caution">
    <text evidence="11">The sequence shown here is derived from an EMBL/GenBank/DDBJ whole genome shotgun (WGS) entry which is preliminary data.</text>
</comment>
<organism evidence="11">
    <name type="scientific">hot springs metagenome</name>
    <dbReference type="NCBI Taxonomy" id="433727"/>
    <lineage>
        <taxon>unclassified sequences</taxon>
        <taxon>metagenomes</taxon>
        <taxon>ecological metagenomes</taxon>
    </lineage>
</organism>
<dbReference type="NCBIfam" id="NF045515">
    <property type="entry name" value="Glp_gephyrin"/>
    <property type="match status" value="1"/>
</dbReference>
<dbReference type="GO" id="GO:0061599">
    <property type="term" value="F:molybdopterin molybdotransferase activity"/>
    <property type="evidence" value="ECO:0007669"/>
    <property type="project" value="UniProtKB-EC"/>
</dbReference>
<evidence type="ECO:0000256" key="5">
    <source>
        <dbReference type="ARBA" id="ARBA00022679"/>
    </source>
</evidence>
<dbReference type="InterPro" id="IPR005111">
    <property type="entry name" value="MoeA_C_domain_IV"/>
</dbReference>
<dbReference type="InterPro" id="IPR036425">
    <property type="entry name" value="MoaB/Mog-like_dom_sf"/>
</dbReference>
<feature type="domain" description="MoaB/Mog" evidence="10">
    <location>
        <begin position="187"/>
        <end position="330"/>
    </location>
</feature>
<keyword evidence="6" id="KW-0479">Metal-binding</keyword>
<dbReference type="InterPro" id="IPR005110">
    <property type="entry name" value="MoeA_linker/N"/>
</dbReference>
<dbReference type="GO" id="GO:0046872">
    <property type="term" value="F:metal ion binding"/>
    <property type="evidence" value="ECO:0007669"/>
    <property type="project" value="UniProtKB-KW"/>
</dbReference>
<reference evidence="11" key="1">
    <citation type="submission" date="2019-10" db="EMBL/GenBank/DDBJ databases">
        <title>Metagenomic sequencing of thiosulfate-disproportionating enrichment culture.</title>
        <authorList>
            <person name="Umezawa K."/>
            <person name="Kojima H."/>
            <person name="Fukui M."/>
        </authorList>
    </citation>
    <scope>NUCLEOTIDE SEQUENCE</scope>
    <source>
        <strain evidence="11">45J</strain>
    </source>
</reference>
<evidence type="ECO:0000256" key="2">
    <source>
        <dbReference type="ARBA" id="ARBA00005046"/>
    </source>
</evidence>
<evidence type="ECO:0000256" key="3">
    <source>
        <dbReference type="ARBA" id="ARBA00013269"/>
    </source>
</evidence>
<dbReference type="PANTHER" id="PTHR10192">
    <property type="entry name" value="MOLYBDOPTERIN BIOSYNTHESIS PROTEIN"/>
    <property type="match status" value="1"/>
</dbReference>
<evidence type="ECO:0000256" key="8">
    <source>
        <dbReference type="ARBA" id="ARBA00023150"/>
    </source>
</evidence>
<dbReference type="AlphaFoldDB" id="A0A5J4L4D7"/>
<dbReference type="Pfam" id="PF03454">
    <property type="entry name" value="MoeA_C"/>
    <property type="match status" value="1"/>
</dbReference>
<dbReference type="EC" id="2.10.1.1" evidence="3"/>
<dbReference type="Gene3D" id="2.40.340.10">
    <property type="entry name" value="MoeA, C-terminal, domain IV"/>
    <property type="match status" value="1"/>
</dbReference>
<evidence type="ECO:0000256" key="1">
    <source>
        <dbReference type="ARBA" id="ARBA00001946"/>
    </source>
</evidence>
<dbReference type="SUPFAM" id="SSF53218">
    <property type="entry name" value="Molybdenum cofactor biosynthesis proteins"/>
    <property type="match status" value="1"/>
</dbReference>
<dbReference type="InterPro" id="IPR036135">
    <property type="entry name" value="MoeA_linker/N_sf"/>
</dbReference>
<dbReference type="NCBIfam" id="TIGR00177">
    <property type="entry name" value="molyb_syn"/>
    <property type="match status" value="1"/>
</dbReference>
<evidence type="ECO:0000256" key="7">
    <source>
        <dbReference type="ARBA" id="ARBA00022842"/>
    </source>
</evidence>
<accession>A0A5J4L4D7</accession>
<evidence type="ECO:0000256" key="4">
    <source>
        <dbReference type="ARBA" id="ARBA00022505"/>
    </source>
</evidence>
<name>A0A5J4L4D7_9ZZZZ</name>
<keyword evidence="5 11" id="KW-0808">Transferase</keyword>
<dbReference type="Gene3D" id="3.40.980.10">
    <property type="entry name" value="MoaB/Mog-like domain"/>
    <property type="match status" value="1"/>
</dbReference>
<evidence type="ECO:0000313" key="11">
    <source>
        <dbReference type="EMBL" id="GER94553.1"/>
    </source>
</evidence>
<dbReference type="GO" id="GO:0005829">
    <property type="term" value="C:cytosol"/>
    <property type="evidence" value="ECO:0007669"/>
    <property type="project" value="TreeGrafter"/>
</dbReference>
<dbReference type="Gene3D" id="2.170.190.11">
    <property type="entry name" value="Molybdopterin biosynthesis moea protein, domain 3"/>
    <property type="match status" value="1"/>
</dbReference>
<dbReference type="Pfam" id="PF00994">
    <property type="entry name" value="MoCF_biosynth"/>
    <property type="match status" value="1"/>
</dbReference>
<evidence type="ECO:0000256" key="9">
    <source>
        <dbReference type="ARBA" id="ARBA00047317"/>
    </source>
</evidence>
<dbReference type="InterPro" id="IPR038987">
    <property type="entry name" value="MoeA-like"/>
</dbReference>
<dbReference type="Pfam" id="PF03453">
    <property type="entry name" value="MoeA_N"/>
    <property type="match status" value="1"/>
</dbReference>